<proteinExistence type="inferred from homology"/>
<dbReference type="AlphaFoldDB" id="A0AA88IXX4"/>
<evidence type="ECO:0000256" key="7">
    <source>
        <dbReference type="ARBA" id="ARBA00023054"/>
    </source>
</evidence>
<keyword evidence="4" id="KW-0132">Cell division</keyword>
<evidence type="ECO:0000256" key="4">
    <source>
        <dbReference type="ARBA" id="ARBA00022618"/>
    </source>
</evidence>
<keyword evidence="7 10" id="KW-0175">Coiled coil</keyword>
<name>A0AA88IXX4_FICCA</name>
<evidence type="ECO:0000256" key="1">
    <source>
        <dbReference type="ARBA" id="ARBA00004629"/>
    </source>
</evidence>
<keyword evidence="9" id="KW-0137">Centromere</keyword>
<sequence>MEGSESEAVFESLNLNPHLFINEVLNTVDDLVDDAFDFYLQQASSALRIEGTARSLDLTKGVALIKKTIQSALDKRLVMWEEYCLNHCFEVPEGFSLSKGLAWVLILKILKISNVTIFLAFSVSSYFLSPSPVSPTADEPPRNSSVCQDALCDPDLDAQLDSLRNKLTMVGKESAALNQELRALEQQSVASGNFAGLINEALQSYEENSFDNMFQEMAKTASELRIKMGKLKTKTMEETEQRRTERLHTLSRDSSRLEYSNGLADAKLEDLQGFLAKMKNT</sequence>
<evidence type="ECO:0000256" key="10">
    <source>
        <dbReference type="SAM" id="Coils"/>
    </source>
</evidence>
<keyword evidence="5" id="KW-0498">Mitosis</keyword>
<keyword evidence="12" id="KW-1185">Reference proteome</keyword>
<reference evidence="11" key="1">
    <citation type="submission" date="2023-07" db="EMBL/GenBank/DDBJ databases">
        <title>draft genome sequence of fig (Ficus carica).</title>
        <authorList>
            <person name="Takahashi T."/>
            <person name="Nishimura K."/>
        </authorList>
    </citation>
    <scope>NUCLEOTIDE SEQUENCE</scope>
</reference>
<keyword evidence="8" id="KW-0131">Cell cycle</keyword>
<evidence type="ECO:0000256" key="5">
    <source>
        <dbReference type="ARBA" id="ARBA00022776"/>
    </source>
</evidence>
<dbReference type="PANTHER" id="PTHR14527">
    <property type="entry name" value="PROTEIN MIS12 HOMOLOG"/>
    <property type="match status" value="1"/>
</dbReference>
<dbReference type="EMBL" id="BTGU01000074">
    <property type="protein sequence ID" value="GMN57979.1"/>
    <property type="molecule type" value="Genomic_DNA"/>
</dbReference>
<organism evidence="11 12">
    <name type="scientific">Ficus carica</name>
    <name type="common">Common fig</name>
    <dbReference type="NCBI Taxonomy" id="3494"/>
    <lineage>
        <taxon>Eukaryota</taxon>
        <taxon>Viridiplantae</taxon>
        <taxon>Streptophyta</taxon>
        <taxon>Embryophyta</taxon>
        <taxon>Tracheophyta</taxon>
        <taxon>Spermatophyta</taxon>
        <taxon>Magnoliopsida</taxon>
        <taxon>eudicotyledons</taxon>
        <taxon>Gunneridae</taxon>
        <taxon>Pentapetalae</taxon>
        <taxon>rosids</taxon>
        <taxon>fabids</taxon>
        <taxon>Rosales</taxon>
        <taxon>Moraceae</taxon>
        <taxon>Ficeae</taxon>
        <taxon>Ficus</taxon>
    </lineage>
</organism>
<comment type="caution">
    <text evidence="11">The sequence shown here is derived from an EMBL/GenBank/DDBJ whole genome shotgun (WGS) entry which is preliminary data.</text>
</comment>
<keyword evidence="6" id="KW-0995">Kinetochore</keyword>
<dbReference type="GO" id="GO:0005634">
    <property type="term" value="C:nucleus"/>
    <property type="evidence" value="ECO:0007669"/>
    <property type="project" value="InterPro"/>
</dbReference>
<comment type="subcellular location">
    <subcellularLocation>
        <location evidence="1">Chromosome</location>
        <location evidence="1">Centromere</location>
        <location evidence="1">Kinetochore</location>
    </subcellularLocation>
</comment>
<comment type="similarity">
    <text evidence="2">Belongs to the mis12 family.</text>
</comment>
<dbReference type="GO" id="GO:0051301">
    <property type="term" value="P:cell division"/>
    <property type="evidence" value="ECO:0007669"/>
    <property type="project" value="UniProtKB-KW"/>
</dbReference>
<dbReference type="PANTHER" id="PTHR14527:SF2">
    <property type="entry name" value="PROTEIN MIS12 HOMOLOG"/>
    <property type="match status" value="1"/>
</dbReference>
<dbReference type="Pfam" id="PF05859">
    <property type="entry name" value="Mis12"/>
    <property type="match status" value="2"/>
</dbReference>
<dbReference type="Proteomes" id="UP001187192">
    <property type="component" value="Unassembled WGS sequence"/>
</dbReference>
<accession>A0AA88IXX4</accession>
<dbReference type="GO" id="GO:0000070">
    <property type="term" value="P:mitotic sister chromatid segregation"/>
    <property type="evidence" value="ECO:0007669"/>
    <property type="project" value="TreeGrafter"/>
</dbReference>
<evidence type="ECO:0000256" key="3">
    <source>
        <dbReference type="ARBA" id="ARBA00022454"/>
    </source>
</evidence>
<evidence type="ECO:0000256" key="8">
    <source>
        <dbReference type="ARBA" id="ARBA00023306"/>
    </source>
</evidence>
<evidence type="ECO:0000256" key="6">
    <source>
        <dbReference type="ARBA" id="ARBA00022838"/>
    </source>
</evidence>
<evidence type="ECO:0000313" key="11">
    <source>
        <dbReference type="EMBL" id="GMN57979.1"/>
    </source>
</evidence>
<protein>
    <recommendedName>
        <fullName evidence="13">Centromere protein Mis12</fullName>
    </recommendedName>
</protein>
<dbReference type="GO" id="GO:0051382">
    <property type="term" value="P:kinetochore assembly"/>
    <property type="evidence" value="ECO:0007669"/>
    <property type="project" value="TreeGrafter"/>
</dbReference>
<evidence type="ECO:0000256" key="2">
    <source>
        <dbReference type="ARBA" id="ARBA00008643"/>
    </source>
</evidence>
<dbReference type="GO" id="GO:0000444">
    <property type="term" value="C:MIS12/MIND type complex"/>
    <property type="evidence" value="ECO:0007669"/>
    <property type="project" value="TreeGrafter"/>
</dbReference>
<feature type="coiled-coil region" evidence="10">
    <location>
        <begin position="160"/>
        <end position="187"/>
    </location>
</feature>
<evidence type="ECO:0000313" key="12">
    <source>
        <dbReference type="Proteomes" id="UP001187192"/>
    </source>
</evidence>
<gene>
    <name evidence="11" type="ORF">TIFTF001_027079</name>
</gene>
<dbReference type="InterPro" id="IPR008685">
    <property type="entry name" value="Centromere_Mis12"/>
</dbReference>
<evidence type="ECO:0000256" key="9">
    <source>
        <dbReference type="ARBA" id="ARBA00023328"/>
    </source>
</evidence>
<evidence type="ECO:0008006" key="13">
    <source>
        <dbReference type="Google" id="ProtNLM"/>
    </source>
</evidence>
<keyword evidence="3" id="KW-0158">Chromosome</keyword>